<keyword evidence="2" id="KW-1185">Reference proteome</keyword>
<proteinExistence type="predicted"/>
<dbReference type="SUPFAM" id="SSF103025">
    <property type="entry name" value="Folate-binding domain"/>
    <property type="match status" value="1"/>
</dbReference>
<dbReference type="EMBL" id="JBEPSM010000001">
    <property type="protein sequence ID" value="MET4634216.1"/>
    <property type="molecule type" value="Genomic_DNA"/>
</dbReference>
<dbReference type="Gene3D" id="3.30.70.1520">
    <property type="entry name" value="Heterotetrameric sarcosine oxidase"/>
    <property type="match status" value="1"/>
</dbReference>
<dbReference type="GO" id="GO:0008115">
    <property type="term" value="F:sarcosine oxidase activity"/>
    <property type="evidence" value="ECO:0007669"/>
    <property type="project" value="UniProtKB-EC"/>
</dbReference>
<keyword evidence="1" id="KW-0560">Oxidoreductase</keyword>
<reference evidence="1 2" key="1">
    <citation type="submission" date="2024-06" db="EMBL/GenBank/DDBJ databases">
        <title>Sorghum-associated microbial communities from plants grown in Nebraska, USA.</title>
        <authorList>
            <person name="Schachtman D."/>
        </authorList>
    </citation>
    <scope>NUCLEOTIDE SEQUENCE [LARGE SCALE GENOMIC DNA]</scope>
    <source>
        <strain evidence="1 2">3207</strain>
    </source>
</reference>
<dbReference type="Pfam" id="PF04268">
    <property type="entry name" value="SoxG"/>
    <property type="match status" value="1"/>
</dbReference>
<comment type="caution">
    <text evidence="1">The sequence shown here is derived from an EMBL/GenBank/DDBJ whole genome shotgun (WGS) entry which is preliminary data.</text>
</comment>
<organism evidence="1 2">
    <name type="scientific">Kaistia defluvii</name>
    <dbReference type="NCBI Taxonomy" id="410841"/>
    <lineage>
        <taxon>Bacteria</taxon>
        <taxon>Pseudomonadati</taxon>
        <taxon>Pseudomonadota</taxon>
        <taxon>Alphaproteobacteria</taxon>
        <taxon>Hyphomicrobiales</taxon>
        <taxon>Kaistiaceae</taxon>
        <taxon>Kaistia</taxon>
    </lineage>
</organism>
<dbReference type="Gene3D" id="3.30.1360.120">
    <property type="entry name" value="Probable tRNA modification gtpase trme, domain 1"/>
    <property type="match status" value="1"/>
</dbReference>
<dbReference type="RefSeq" id="WP_354550877.1">
    <property type="nucleotide sequence ID" value="NZ_JBEPSM010000001.1"/>
</dbReference>
<sequence length="189" mass="19942">MLETIARATRAAALTASASTGTPEITPLPDAARFALRLRPALAAELGAVAGFPLDLAINRASPGPRRSIQLGPDEWLLIGEAADADAIAAEIAEALGDRFHALVEISHRNVGIAVRGNHAVDVLNAGCPLDLSAAAFPAGFATRTLLGKAEIVLIREDDAPTYRVECWRSFAPYVHGFLLEAARDFHGD</sequence>
<evidence type="ECO:0000313" key="2">
    <source>
        <dbReference type="Proteomes" id="UP001549321"/>
    </source>
</evidence>
<dbReference type="EC" id="1.5.3.1" evidence="1"/>
<name>A0ABV2QZI4_9HYPH</name>
<gene>
    <name evidence="1" type="ORF">ABIE08_002129</name>
</gene>
<dbReference type="InterPro" id="IPR007375">
    <property type="entry name" value="SoxG"/>
</dbReference>
<protein>
    <submittedName>
        <fullName evidence="1">Sarcosine oxidase subunit gamma</fullName>
        <ecNumber evidence="1">1.5.3.1</ecNumber>
    </submittedName>
</protein>
<dbReference type="InterPro" id="IPR027266">
    <property type="entry name" value="TrmE/GcvT-like"/>
</dbReference>
<evidence type="ECO:0000313" key="1">
    <source>
        <dbReference type="EMBL" id="MET4634216.1"/>
    </source>
</evidence>
<dbReference type="Proteomes" id="UP001549321">
    <property type="component" value="Unassembled WGS sequence"/>
</dbReference>
<accession>A0ABV2QZI4</accession>